<dbReference type="AlphaFoldDB" id="A0A2S9J784"/>
<keyword evidence="3" id="KW-1185">Reference proteome</keyword>
<evidence type="ECO:0000256" key="1">
    <source>
        <dbReference type="SAM" id="Phobius"/>
    </source>
</evidence>
<dbReference type="Proteomes" id="UP000239711">
    <property type="component" value="Unassembled WGS sequence"/>
</dbReference>
<gene>
    <name evidence="2" type="ORF">C5745_05525</name>
</gene>
<dbReference type="OrthoDB" id="6021991at2"/>
<sequence length="161" mass="18825">MEEELKERYQHIIGWGIDANPLNEPTYPIKDEGVEKGEVSWERPEKQKVEVEVLYSNERPGLPAVVGETFPPQFISGRLRRYAFKYSESRYRHWLPLLIADRINELEGVVGDITKGRLPTVLAKREWKARWQHERKSLVRNVLIGALAGMVIFKLVKYRQP</sequence>
<name>A0A2S9J784_9SPHI</name>
<proteinExistence type="predicted"/>
<dbReference type="RefSeq" id="WP_105715978.1">
    <property type="nucleotide sequence ID" value="NZ_PVBQ01000003.1"/>
</dbReference>
<feature type="transmembrane region" description="Helical" evidence="1">
    <location>
        <begin position="138"/>
        <end position="156"/>
    </location>
</feature>
<organism evidence="2 3">
    <name type="scientific">Sphingobacterium haloxyli</name>
    <dbReference type="NCBI Taxonomy" id="2100533"/>
    <lineage>
        <taxon>Bacteria</taxon>
        <taxon>Pseudomonadati</taxon>
        <taxon>Bacteroidota</taxon>
        <taxon>Sphingobacteriia</taxon>
        <taxon>Sphingobacteriales</taxon>
        <taxon>Sphingobacteriaceae</taxon>
        <taxon>Sphingobacterium</taxon>
    </lineage>
</organism>
<keyword evidence="1" id="KW-0472">Membrane</keyword>
<reference evidence="2 3" key="1">
    <citation type="submission" date="2018-02" db="EMBL/GenBank/DDBJ databases">
        <title>The draft genome of Sphingobacterium sp. 5JN-11.</title>
        <authorList>
            <person name="Liu L."/>
            <person name="Li L."/>
            <person name="Liang L."/>
            <person name="Zhang X."/>
            <person name="Wang T."/>
        </authorList>
    </citation>
    <scope>NUCLEOTIDE SEQUENCE [LARGE SCALE GENOMIC DNA]</scope>
    <source>
        <strain evidence="2 3">5JN-11</strain>
    </source>
</reference>
<evidence type="ECO:0000313" key="3">
    <source>
        <dbReference type="Proteomes" id="UP000239711"/>
    </source>
</evidence>
<protein>
    <submittedName>
        <fullName evidence="2">Uncharacterized protein</fullName>
    </submittedName>
</protein>
<dbReference type="EMBL" id="PVBQ01000003">
    <property type="protein sequence ID" value="PRD48658.1"/>
    <property type="molecule type" value="Genomic_DNA"/>
</dbReference>
<accession>A0A2S9J784</accession>
<comment type="caution">
    <text evidence="2">The sequence shown here is derived from an EMBL/GenBank/DDBJ whole genome shotgun (WGS) entry which is preliminary data.</text>
</comment>
<keyword evidence="1" id="KW-0812">Transmembrane</keyword>
<evidence type="ECO:0000313" key="2">
    <source>
        <dbReference type="EMBL" id="PRD48658.1"/>
    </source>
</evidence>
<keyword evidence="1" id="KW-1133">Transmembrane helix</keyword>